<dbReference type="OrthoDB" id="573134at2"/>
<comment type="caution">
    <text evidence="2">The sequence shown here is derived from an EMBL/GenBank/DDBJ whole genome shotgun (WGS) entry which is preliminary data.</text>
</comment>
<proteinExistence type="predicted"/>
<keyword evidence="3" id="KW-1185">Reference proteome</keyword>
<dbReference type="EMBL" id="PQWO01000016">
    <property type="protein sequence ID" value="PZD71569.1"/>
    <property type="molecule type" value="Genomic_DNA"/>
</dbReference>
<gene>
    <name evidence="2" type="ORF">C1752_06189</name>
</gene>
<dbReference type="Proteomes" id="UP000248857">
    <property type="component" value="Unassembled WGS sequence"/>
</dbReference>
<organism evidence="2 3">
    <name type="scientific">Acaryochloris thomasi RCC1774</name>
    <dbReference type="NCBI Taxonomy" id="1764569"/>
    <lineage>
        <taxon>Bacteria</taxon>
        <taxon>Bacillati</taxon>
        <taxon>Cyanobacteriota</taxon>
        <taxon>Cyanophyceae</taxon>
        <taxon>Acaryochloridales</taxon>
        <taxon>Acaryochloridaceae</taxon>
        <taxon>Acaryochloris</taxon>
        <taxon>Acaryochloris thomasi</taxon>
    </lineage>
</organism>
<evidence type="ECO:0000256" key="1">
    <source>
        <dbReference type="SAM" id="MobiDB-lite"/>
    </source>
</evidence>
<evidence type="ECO:0000313" key="3">
    <source>
        <dbReference type="Proteomes" id="UP000248857"/>
    </source>
</evidence>
<dbReference type="AlphaFoldDB" id="A0A2W1JC60"/>
<evidence type="ECO:0000313" key="2">
    <source>
        <dbReference type="EMBL" id="PZD71569.1"/>
    </source>
</evidence>
<reference evidence="2 3" key="1">
    <citation type="journal article" date="2018" name="Sci. Rep.">
        <title>A novel species of the marine cyanobacterium Acaryochloris with a unique pigment content and lifestyle.</title>
        <authorList>
            <person name="Partensky F."/>
            <person name="Six C."/>
            <person name="Ratin M."/>
            <person name="Garczarek L."/>
            <person name="Vaulot D."/>
            <person name="Probert I."/>
            <person name="Calteau A."/>
            <person name="Gourvil P."/>
            <person name="Marie D."/>
            <person name="Grebert T."/>
            <person name="Bouchier C."/>
            <person name="Le Panse S."/>
            <person name="Gachenot M."/>
            <person name="Rodriguez F."/>
            <person name="Garrido J.L."/>
        </authorList>
    </citation>
    <scope>NUCLEOTIDE SEQUENCE [LARGE SCALE GENOMIC DNA]</scope>
    <source>
        <strain evidence="2 3">RCC1774</strain>
    </source>
</reference>
<dbReference type="RefSeq" id="WP_110987986.1">
    <property type="nucleotide sequence ID" value="NZ_CAWNWM010000016.1"/>
</dbReference>
<name>A0A2W1JC60_9CYAN</name>
<accession>A0A2W1JC60</accession>
<sequence length="98" mass="10708">MSVSNPANDNRAVRRSNPQEVEPGEAMPWEQEGEFEIEAVIMSQSNGELLVKTNSGGQPTHLTIAGYLPGKVTSQTWRLACLRESGQLELLDGEPISQ</sequence>
<feature type="region of interest" description="Disordered" evidence="1">
    <location>
        <begin position="1"/>
        <end position="32"/>
    </location>
</feature>
<protein>
    <submittedName>
        <fullName evidence="2">Uncharacterized protein</fullName>
    </submittedName>
</protein>